<dbReference type="EMBL" id="JACDQQ010002679">
    <property type="protein sequence ID" value="MBA0088793.1"/>
    <property type="molecule type" value="Genomic_DNA"/>
</dbReference>
<proteinExistence type="predicted"/>
<feature type="signal peptide" evidence="1">
    <location>
        <begin position="1"/>
        <end position="25"/>
    </location>
</feature>
<dbReference type="InterPro" id="IPR031304">
    <property type="entry name" value="SLT_2"/>
</dbReference>
<dbReference type="SUPFAM" id="SSF53955">
    <property type="entry name" value="Lysozyme-like"/>
    <property type="match status" value="1"/>
</dbReference>
<dbReference type="Proteomes" id="UP000567293">
    <property type="component" value="Unassembled WGS sequence"/>
</dbReference>
<name>A0A7V8NWM2_9BACT</name>
<dbReference type="NCBIfam" id="TIGR02283">
    <property type="entry name" value="MltB_2"/>
    <property type="match status" value="1"/>
</dbReference>
<dbReference type="PANTHER" id="PTHR30163:SF8">
    <property type="entry name" value="LYTIC MUREIN TRANSGLYCOSYLASE"/>
    <property type="match status" value="1"/>
</dbReference>
<dbReference type="Gene3D" id="1.10.8.350">
    <property type="entry name" value="Bacterial muramidase"/>
    <property type="match status" value="1"/>
</dbReference>
<dbReference type="FunFam" id="1.10.8.350:FF:000001">
    <property type="entry name" value="Lytic murein transglycosylase B"/>
    <property type="match status" value="1"/>
</dbReference>
<dbReference type="InterPro" id="IPR011970">
    <property type="entry name" value="MltB_2"/>
</dbReference>
<dbReference type="Gene3D" id="1.10.530.10">
    <property type="match status" value="1"/>
</dbReference>
<dbReference type="GO" id="GO:0008933">
    <property type="term" value="F:peptidoglycan lytic transglycosylase activity"/>
    <property type="evidence" value="ECO:0007669"/>
    <property type="project" value="TreeGrafter"/>
</dbReference>
<evidence type="ECO:0000313" key="3">
    <source>
        <dbReference type="EMBL" id="MBA0088793.1"/>
    </source>
</evidence>
<dbReference type="PANTHER" id="PTHR30163">
    <property type="entry name" value="MEMBRANE-BOUND LYTIC MUREIN TRANSGLYCOSYLASE B"/>
    <property type="match status" value="1"/>
</dbReference>
<dbReference type="InterPro" id="IPR043426">
    <property type="entry name" value="MltB-like"/>
</dbReference>
<dbReference type="CDD" id="cd13399">
    <property type="entry name" value="Slt35-like"/>
    <property type="match status" value="1"/>
</dbReference>
<comment type="caution">
    <text evidence="3">The sequence shown here is derived from an EMBL/GenBank/DDBJ whole genome shotgun (WGS) entry which is preliminary data.</text>
</comment>
<evidence type="ECO:0000313" key="4">
    <source>
        <dbReference type="Proteomes" id="UP000567293"/>
    </source>
</evidence>
<dbReference type="GO" id="GO:0009253">
    <property type="term" value="P:peptidoglycan catabolic process"/>
    <property type="evidence" value="ECO:0007669"/>
    <property type="project" value="TreeGrafter"/>
</dbReference>
<evidence type="ECO:0000256" key="1">
    <source>
        <dbReference type="SAM" id="SignalP"/>
    </source>
</evidence>
<accession>A0A7V8NWM2</accession>
<dbReference type="InterPro" id="IPR023346">
    <property type="entry name" value="Lysozyme-like_dom_sf"/>
</dbReference>
<sequence>MHSRILLIVLALLSSLPASRRNALAQNEPSSFSEWLAAVRAEALARGIRQDIVDQALGPIEEPLVSSIERDREQPETVLPLEAYIARRLRPATVRTGRQMLQRYRAVLRRVSNNYGVPAPVIVALWGMESNFGRLTGSEPTITVLATLAWDPRRGAFFRQELFDALDILNRGDIELSRMRGSWAGAMGQLQFMPSSYLKYAVDFDGDGRRDIWGSPADIFASIANYLKQHGWVRGRQWGREVKVPRSRDLSVPRRETVCPAARDMTDALPLEEWRRLGVRLPGGRPLPRASFRASLVTGSSRCFLLYANYDALLAYNCSHAYALSVGLLADRIAH</sequence>
<keyword evidence="4" id="KW-1185">Reference proteome</keyword>
<keyword evidence="1" id="KW-0732">Signal</keyword>
<dbReference type="AlphaFoldDB" id="A0A7V8NWM2"/>
<evidence type="ECO:0000259" key="2">
    <source>
        <dbReference type="Pfam" id="PF13406"/>
    </source>
</evidence>
<gene>
    <name evidence="3" type="ORF">HRJ53_27705</name>
</gene>
<feature type="domain" description="Transglycosylase SLT" evidence="2">
    <location>
        <begin position="31"/>
        <end position="331"/>
    </location>
</feature>
<dbReference type="Pfam" id="PF13406">
    <property type="entry name" value="SLT_2"/>
    <property type="match status" value="1"/>
</dbReference>
<reference evidence="3" key="1">
    <citation type="submission" date="2020-06" db="EMBL/GenBank/DDBJ databases">
        <title>Legume-microbial interactions unlock mineral nutrients during tropical forest succession.</title>
        <authorList>
            <person name="Epihov D.Z."/>
        </authorList>
    </citation>
    <scope>NUCLEOTIDE SEQUENCE [LARGE SCALE GENOMIC DNA]</scope>
    <source>
        <strain evidence="3">Pan2503</strain>
    </source>
</reference>
<organism evidence="3 4">
    <name type="scientific">Candidatus Acidiferrum panamense</name>
    <dbReference type="NCBI Taxonomy" id="2741543"/>
    <lineage>
        <taxon>Bacteria</taxon>
        <taxon>Pseudomonadati</taxon>
        <taxon>Acidobacteriota</taxon>
        <taxon>Terriglobia</taxon>
        <taxon>Candidatus Acidiferrales</taxon>
        <taxon>Candidatus Acidiferrum</taxon>
    </lineage>
</organism>
<protein>
    <submittedName>
        <fullName evidence="3">Lytic murein transglycosylase</fullName>
    </submittedName>
</protein>
<feature type="chain" id="PRO_5031364081" evidence="1">
    <location>
        <begin position="26"/>
        <end position="335"/>
    </location>
</feature>